<gene>
    <name evidence="1" type="ORF">FGO68_gene5521</name>
</gene>
<name>A0A8J8NJI3_HALGN</name>
<accession>A0A8J8NJI3</accession>
<protein>
    <submittedName>
        <fullName evidence="1">Uncharacterized protein</fullName>
    </submittedName>
</protein>
<proteinExistence type="predicted"/>
<dbReference type="AlphaFoldDB" id="A0A8J8NJI3"/>
<dbReference type="EMBL" id="RRYP01013968">
    <property type="protein sequence ID" value="TNV76227.1"/>
    <property type="molecule type" value="Genomic_DNA"/>
</dbReference>
<reference evidence="1" key="1">
    <citation type="submission" date="2019-06" db="EMBL/GenBank/DDBJ databases">
        <authorList>
            <person name="Zheng W."/>
        </authorList>
    </citation>
    <scope>NUCLEOTIDE SEQUENCE</scope>
    <source>
        <strain evidence="1">QDHG01</strain>
    </source>
</reference>
<comment type="caution">
    <text evidence="1">The sequence shown here is derived from an EMBL/GenBank/DDBJ whole genome shotgun (WGS) entry which is preliminary data.</text>
</comment>
<evidence type="ECO:0000313" key="2">
    <source>
        <dbReference type="Proteomes" id="UP000785679"/>
    </source>
</evidence>
<sequence length="256" mass="28508">MGCCSGKQQKSDIRSLRLQPIGVYSVDRFNEQLETVIENFASLIDGIESRRQTLDEIAGFYKDGKLIEGGGGVKKCFIGILLQFMAVAQGDLRKVQVTIIDRKPFFKITLQGLTIDKAEKQIDAIIQYVQEIADCFEDRMPQLLREMGELADRAINLQADAASDFEAMNEFKKMQSIAKCVKFIADVPKIPAFMKQAVKDIEAELSQVKALKDYLSQAGAFEKLAADGKKCAASKIFDPVKCYNHINPNEANGPKK</sequence>
<keyword evidence="2" id="KW-1185">Reference proteome</keyword>
<evidence type="ECO:0000313" key="1">
    <source>
        <dbReference type="EMBL" id="TNV76227.1"/>
    </source>
</evidence>
<organism evidence="1 2">
    <name type="scientific">Halteria grandinella</name>
    <dbReference type="NCBI Taxonomy" id="5974"/>
    <lineage>
        <taxon>Eukaryota</taxon>
        <taxon>Sar</taxon>
        <taxon>Alveolata</taxon>
        <taxon>Ciliophora</taxon>
        <taxon>Intramacronucleata</taxon>
        <taxon>Spirotrichea</taxon>
        <taxon>Stichotrichia</taxon>
        <taxon>Sporadotrichida</taxon>
        <taxon>Halteriidae</taxon>
        <taxon>Halteria</taxon>
    </lineage>
</organism>
<dbReference type="Proteomes" id="UP000785679">
    <property type="component" value="Unassembled WGS sequence"/>
</dbReference>